<feature type="non-terminal residue" evidence="1">
    <location>
        <position position="166"/>
    </location>
</feature>
<evidence type="ECO:0000313" key="1">
    <source>
        <dbReference type="EMBL" id="KKK71820.1"/>
    </source>
</evidence>
<proteinExistence type="predicted"/>
<comment type="caution">
    <text evidence="1">The sequence shown here is derived from an EMBL/GenBank/DDBJ whole genome shotgun (WGS) entry which is preliminary data.</text>
</comment>
<gene>
    <name evidence="1" type="ORF">LCGC14_2910070</name>
</gene>
<dbReference type="SUPFAM" id="SSF57903">
    <property type="entry name" value="FYVE/PHD zinc finger"/>
    <property type="match status" value="1"/>
</dbReference>
<dbReference type="EMBL" id="LAZR01057557">
    <property type="protein sequence ID" value="KKK71820.1"/>
    <property type="molecule type" value="Genomic_DNA"/>
</dbReference>
<dbReference type="InterPro" id="IPR011011">
    <property type="entry name" value="Znf_FYVE_PHD"/>
</dbReference>
<dbReference type="AlphaFoldDB" id="A0A0F8YDP2"/>
<sequence>MVAASVLAIVVIYMVVLVLRSVITPSTTVIALEEKAELKDFMKMFAKPQGFTEEEVAFHREKKICLVCKNKISRFNYVCPECDALYCVKCSNALTDLENECWVCNTPFDESSALKAVKKPEDAVAVDIEDEIVVDTGKSPQKLPHKDIKRGEYVDIIFGNFLIDPS</sequence>
<organism evidence="1">
    <name type="scientific">marine sediment metagenome</name>
    <dbReference type="NCBI Taxonomy" id="412755"/>
    <lineage>
        <taxon>unclassified sequences</taxon>
        <taxon>metagenomes</taxon>
        <taxon>ecological metagenomes</taxon>
    </lineage>
</organism>
<protein>
    <submittedName>
        <fullName evidence="1">Uncharacterized protein</fullName>
    </submittedName>
</protein>
<name>A0A0F8YDP2_9ZZZZ</name>
<accession>A0A0F8YDP2</accession>
<reference evidence="1" key="1">
    <citation type="journal article" date="2015" name="Nature">
        <title>Complex archaea that bridge the gap between prokaryotes and eukaryotes.</title>
        <authorList>
            <person name="Spang A."/>
            <person name="Saw J.H."/>
            <person name="Jorgensen S.L."/>
            <person name="Zaremba-Niedzwiedzka K."/>
            <person name="Martijn J."/>
            <person name="Lind A.E."/>
            <person name="van Eijk R."/>
            <person name="Schleper C."/>
            <person name="Guy L."/>
            <person name="Ettema T.J."/>
        </authorList>
    </citation>
    <scope>NUCLEOTIDE SEQUENCE</scope>
</reference>